<evidence type="ECO:0000256" key="1">
    <source>
        <dbReference type="ARBA" id="ARBA00008520"/>
    </source>
</evidence>
<evidence type="ECO:0000256" key="3">
    <source>
        <dbReference type="ARBA" id="ARBA00022729"/>
    </source>
</evidence>
<protein>
    <submittedName>
        <fullName evidence="4">Uncharacterized protein</fullName>
    </submittedName>
</protein>
<keyword evidence="3" id="KW-0732">Signal</keyword>
<comment type="similarity">
    <text evidence="1">Belongs to the bacterial solute-binding protein 1 family.</text>
</comment>
<accession>A0A644TI42</accession>
<name>A0A644TI42_9ZZZZ</name>
<dbReference type="GO" id="GO:1901982">
    <property type="term" value="F:maltose binding"/>
    <property type="evidence" value="ECO:0007669"/>
    <property type="project" value="TreeGrafter"/>
</dbReference>
<proteinExistence type="inferred from homology"/>
<dbReference type="SUPFAM" id="SSF53850">
    <property type="entry name" value="Periplasmic binding protein-like II"/>
    <property type="match status" value="1"/>
</dbReference>
<keyword evidence="2" id="KW-0813">Transport</keyword>
<dbReference type="Pfam" id="PF13416">
    <property type="entry name" value="SBP_bac_8"/>
    <property type="match status" value="1"/>
</dbReference>
<dbReference type="Gene3D" id="3.40.190.10">
    <property type="entry name" value="Periplasmic binding protein-like II"/>
    <property type="match status" value="1"/>
</dbReference>
<dbReference type="GO" id="GO:0015768">
    <property type="term" value="P:maltose transport"/>
    <property type="evidence" value="ECO:0007669"/>
    <property type="project" value="TreeGrafter"/>
</dbReference>
<gene>
    <name evidence="4" type="ORF">SDC9_12244</name>
</gene>
<dbReference type="PANTHER" id="PTHR30061">
    <property type="entry name" value="MALTOSE-BINDING PERIPLASMIC PROTEIN"/>
    <property type="match status" value="1"/>
</dbReference>
<dbReference type="AlphaFoldDB" id="A0A644TI42"/>
<dbReference type="EMBL" id="VSSQ01000032">
    <property type="protein sequence ID" value="MPL66560.1"/>
    <property type="molecule type" value="Genomic_DNA"/>
</dbReference>
<dbReference type="InterPro" id="IPR006059">
    <property type="entry name" value="SBP"/>
</dbReference>
<evidence type="ECO:0000313" key="4">
    <source>
        <dbReference type="EMBL" id="MPL66560.1"/>
    </source>
</evidence>
<dbReference type="GO" id="GO:0042956">
    <property type="term" value="P:maltodextrin transmembrane transport"/>
    <property type="evidence" value="ECO:0007669"/>
    <property type="project" value="TreeGrafter"/>
</dbReference>
<dbReference type="PANTHER" id="PTHR30061:SF50">
    <property type="entry name" value="MALTOSE_MALTODEXTRIN-BINDING PERIPLASMIC PROTEIN"/>
    <property type="match status" value="1"/>
</dbReference>
<sequence length="430" mass="48163">MKKSRVAVLVLLFVVGVSLFAADKPVKLSLWSGYPEMEPLFKHAAAEYKKLHPNVDIDVLTHPLREYEQKLSATIPSNTAADVLDVSGYALQKFVEAGFIPKTPSKLEAYVNKAGRYTEFTKQSMTYKNTLYGVPFFQGKTALYWNVDMFKAAGLTRAPQTYAEMAEYAKKLAVYDKNGNLVRSGHSLRLSGQGSGLAEKWWFVLFPMGGTIIEPGKEAGKYHAGYNNDAGRKALTYYIDAVYKDKWDSFKIKHDAEAFELEQTAMFLRESWVIGDIAQKAPKLNYATAPVPSDMRAGRITNLQNLYVTKSCKNPDVAWDFIEFLVNDDNQRWMLDNVGWLPSRQDVDFSGILARKPQLKGFVEMPAGFQEYGYVPIAVFDELLTKLAERLAMAFLDSSLEGNPKAIAKVISDAADETNAILTKAKLFSE</sequence>
<comment type="caution">
    <text evidence="4">The sequence shown here is derived from an EMBL/GenBank/DDBJ whole genome shotgun (WGS) entry which is preliminary data.</text>
</comment>
<organism evidence="4">
    <name type="scientific">bioreactor metagenome</name>
    <dbReference type="NCBI Taxonomy" id="1076179"/>
    <lineage>
        <taxon>unclassified sequences</taxon>
        <taxon>metagenomes</taxon>
        <taxon>ecological metagenomes</taxon>
    </lineage>
</organism>
<dbReference type="GO" id="GO:0055052">
    <property type="term" value="C:ATP-binding cassette (ABC) transporter complex, substrate-binding subunit-containing"/>
    <property type="evidence" value="ECO:0007669"/>
    <property type="project" value="TreeGrafter"/>
</dbReference>
<evidence type="ECO:0000256" key="2">
    <source>
        <dbReference type="ARBA" id="ARBA00022448"/>
    </source>
</evidence>
<reference evidence="4" key="1">
    <citation type="submission" date="2019-08" db="EMBL/GenBank/DDBJ databases">
        <authorList>
            <person name="Kucharzyk K."/>
            <person name="Murdoch R.W."/>
            <person name="Higgins S."/>
            <person name="Loffler F."/>
        </authorList>
    </citation>
    <scope>NUCLEOTIDE SEQUENCE</scope>
</reference>